<gene>
    <name evidence="1" type="ORF">FD20_GL002049</name>
</gene>
<protein>
    <submittedName>
        <fullName evidence="1">Uncharacterized protein</fullName>
    </submittedName>
</protein>
<dbReference type="Proteomes" id="UP000051155">
    <property type="component" value="Unassembled WGS sequence"/>
</dbReference>
<organism evidence="1 2">
    <name type="scientific">Liquorilactobacillus uvarum DSM 19971</name>
    <dbReference type="NCBI Taxonomy" id="1423812"/>
    <lineage>
        <taxon>Bacteria</taxon>
        <taxon>Bacillati</taxon>
        <taxon>Bacillota</taxon>
        <taxon>Bacilli</taxon>
        <taxon>Lactobacillales</taxon>
        <taxon>Lactobacillaceae</taxon>
        <taxon>Liquorilactobacillus</taxon>
    </lineage>
</organism>
<dbReference type="EMBL" id="AZEG01000058">
    <property type="protein sequence ID" value="KRL32980.1"/>
    <property type="molecule type" value="Genomic_DNA"/>
</dbReference>
<accession>A0A0R1PSC2</accession>
<dbReference type="OrthoDB" id="2295057at2"/>
<sequence>MSNLLQHKNDDNEKKIDKNVDVKTKSISRQDVGFTDIEKDVIPTFDVSVRLDNHSRNALMALAKTTAEKRTISEMLSIMIEDYTKQLSSNTITAYTEYLSALEAKDKLSYKLKNHK</sequence>
<dbReference type="InterPro" id="IPR035528">
    <property type="entry name" value="DUF5388"/>
</dbReference>
<proteinExistence type="predicted"/>
<name>A0A0R1PSC2_9LACO</name>
<dbReference type="AlphaFoldDB" id="A0A0R1PSC2"/>
<reference evidence="1 2" key="1">
    <citation type="journal article" date="2015" name="Genome Announc.">
        <title>Expanding the biotechnology potential of lactobacilli through comparative genomics of 213 strains and associated genera.</title>
        <authorList>
            <person name="Sun Z."/>
            <person name="Harris H.M."/>
            <person name="McCann A."/>
            <person name="Guo C."/>
            <person name="Argimon S."/>
            <person name="Zhang W."/>
            <person name="Yang X."/>
            <person name="Jeffery I.B."/>
            <person name="Cooney J.C."/>
            <person name="Kagawa T.F."/>
            <person name="Liu W."/>
            <person name="Song Y."/>
            <person name="Salvetti E."/>
            <person name="Wrobel A."/>
            <person name="Rasinkangas P."/>
            <person name="Parkhill J."/>
            <person name="Rea M.C."/>
            <person name="O'Sullivan O."/>
            <person name="Ritari J."/>
            <person name="Douillard F.P."/>
            <person name="Paul Ross R."/>
            <person name="Yang R."/>
            <person name="Briner A.E."/>
            <person name="Felis G.E."/>
            <person name="de Vos W.M."/>
            <person name="Barrangou R."/>
            <person name="Klaenhammer T.R."/>
            <person name="Caufield P.W."/>
            <person name="Cui Y."/>
            <person name="Zhang H."/>
            <person name="O'Toole P.W."/>
        </authorList>
    </citation>
    <scope>NUCLEOTIDE SEQUENCE [LARGE SCALE GENOMIC DNA]</scope>
    <source>
        <strain evidence="1 2">DSM 19971</strain>
    </source>
</reference>
<dbReference type="GeneID" id="98317636"/>
<keyword evidence="2" id="KW-1185">Reference proteome</keyword>
<dbReference type="Pfam" id="PF17363">
    <property type="entry name" value="DUF5388"/>
    <property type="match status" value="1"/>
</dbReference>
<dbReference type="RefSeq" id="WP_003688415.1">
    <property type="nucleotide sequence ID" value="NZ_AZEG01000058.1"/>
</dbReference>
<comment type="caution">
    <text evidence="1">The sequence shown here is derived from an EMBL/GenBank/DDBJ whole genome shotgun (WGS) entry which is preliminary data.</text>
</comment>
<dbReference type="PATRIC" id="fig|1423812.3.peg.2177"/>
<evidence type="ECO:0000313" key="2">
    <source>
        <dbReference type="Proteomes" id="UP000051155"/>
    </source>
</evidence>
<evidence type="ECO:0000313" key="1">
    <source>
        <dbReference type="EMBL" id="KRL32980.1"/>
    </source>
</evidence>